<evidence type="ECO:0000256" key="3">
    <source>
        <dbReference type="ARBA" id="ARBA00022475"/>
    </source>
</evidence>
<dbReference type="NCBIfam" id="TIGR00831">
    <property type="entry name" value="a_cpa1"/>
    <property type="match status" value="1"/>
</dbReference>
<evidence type="ECO:0000256" key="8">
    <source>
        <dbReference type="ARBA" id="ARBA00023136"/>
    </source>
</evidence>
<keyword evidence="14" id="KW-1185">Reference proteome</keyword>
<evidence type="ECO:0000256" key="5">
    <source>
        <dbReference type="ARBA" id="ARBA00022989"/>
    </source>
</evidence>
<evidence type="ECO:0000256" key="1">
    <source>
        <dbReference type="ARBA" id="ARBA00004651"/>
    </source>
</evidence>
<keyword evidence="5 10" id="KW-1133">Transmembrane helix</keyword>
<dbReference type="InterPro" id="IPR018422">
    <property type="entry name" value="Cation/H_exchanger_CPA1"/>
</dbReference>
<reference evidence="13 14" key="1">
    <citation type="submission" date="2019-10" db="EMBL/GenBank/DDBJ databases">
        <authorList>
            <person name="Karimi E."/>
        </authorList>
    </citation>
    <scope>NUCLEOTIDE SEQUENCE [LARGE SCALE GENOMIC DNA]</scope>
    <source>
        <strain evidence="13">Exiguobacterium sp. 9Y</strain>
    </source>
</reference>
<keyword evidence="6 10" id="KW-0915">Sodium</keyword>
<evidence type="ECO:0000256" key="10">
    <source>
        <dbReference type="RuleBase" id="RU366002"/>
    </source>
</evidence>
<dbReference type="GO" id="GO:0098719">
    <property type="term" value="P:sodium ion import across plasma membrane"/>
    <property type="evidence" value="ECO:0007669"/>
    <property type="project" value="TreeGrafter"/>
</dbReference>
<feature type="transmembrane region" description="Helical" evidence="10">
    <location>
        <begin position="151"/>
        <end position="171"/>
    </location>
</feature>
<comment type="subcellular location">
    <subcellularLocation>
        <location evidence="1 10">Cell membrane</location>
        <topology evidence="1 10">Multi-pass membrane protein</topology>
    </subcellularLocation>
</comment>
<gene>
    <name evidence="13" type="ORF">EXIGUO9Y_330080</name>
</gene>
<feature type="transmembrane region" description="Helical" evidence="10">
    <location>
        <begin position="277"/>
        <end position="303"/>
    </location>
</feature>
<keyword evidence="10" id="KW-0050">Antiport</keyword>
<sequence>METLSLILLLLALILLTNVIGHYIRFIPTALIQIIVGTLVALSIKELSIEVESEWFLLLFIAPLLYNDSSHFPREQLWKMRGAILGNAIVLVLLTTVIGGYFIHWMLPVIPLAAAFALAAILSPTDPVAVNGIAKRVRLPEPILNLVRGESLINDASGLVAFSYAVTAVMTGYFSLREASFEFVYMFAVGAVVGLVIIVVMNWLKIRLRRAGIDDVVFYALLQILTPFIIFFISEELLHASGVIAVVAGGLLHTLIKERTETFFAQEQVLTDNIWTMIAYILNGVIFLLLGLTLPGATQAIFIDDAINNWRLLGYVSLIGLVILGIRLVWTLFFNWFDHRFLRKDEQRPPSFKRDLITTLVGVRGTITMVGVLSLPFLTDAGIAFPERSLIIFLAAGVIIFTLVLATIALPLLSPKGAVSQTDLDLNAQKQRMMLRAIQEVKQATNSDNSPVAFDLLNEYHVMLRLLRAEEKSEQELNVYNEQLKELRLEAVAWETEFVKAFFKNHDVPDLLKKETVASIEHRRRAIHSESTVRLYQPLRKLMRKRKRFTLSPDELIRLTEMEHALYEHVIGDIIDRLETCRDKYPTEVVQSVKGHYFRLRGKHTQWASPVGSKGDVEQQKEELCLRAIEVQRQEIAEMSKEGDLSSEKEKELRRFIHYIESVVLYEYVD</sequence>
<keyword evidence="4 10" id="KW-0812">Transmembrane</keyword>
<feature type="transmembrane region" description="Helical" evidence="10">
    <location>
        <begin position="239"/>
        <end position="256"/>
    </location>
</feature>
<feature type="transmembrane region" description="Helical" evidence="10">
    <location>
        <begin position="216"/>
        <end position="233"/>
    </location>
</feature>
<accession>A0A653IFK4</accession>
<keyword evidence="8 10" id="KW-0472">Membrane</keyword>
<evidence type="ECO:0000313" key="13">
    <source>
        <dbReference type="EMBL" id="VWX37656.1"/>
    </source>
</evidence>
<evidence type="ECO:0000313" key="14">
    <source>
        <dbReference type="Proteomes" id="UP000439752"/>
    </source>
</evidence>
<dbReference type="Proteomes" id="UP000439752">
    <property type="component" value="Unassembled WGS sequence"/>
</dbReference>
<comment type="caution">
    <text evidence="10">Lacks conserved residue(s) required for the propagation of feature annotation.</text>
</comment>
<evidence type="ECO:0000256" key="7">
    <source>
        <dbReference type="ARBA" id="ARBA00023065"/>
    </source>
</evidence>
<feature type="transmembrane region" description="Helical" evidence="10">
    <location>
        <begin position="315"/>
        <end position="337"/>
    </location>
</feature>
<evidence type="ECO:0000256" key="11">
    <source>
        <dbReference type="SAM" id="Coils"/>
    </source>
</evidence>
<comment type="similarity">
    <text evidence="10">Belongs to the monovalent cation:proton antiporter 1 (CPA1) transporter (TC 2.A.36) family.</text>
</comment>
<dbReference type="PANTHER" id="PTHR10110:SF86">
    <property type="entry name" value="SODIUM_HYDROGEN EXCHANGER 7"/>
    <property type="match status" value="1"/>
</dbReference>
<evidence type="ECO:0000256" key="4">
    <source>
        <dbReference type="ARBA" id="ARBA00022692"/>
    </source>
</evidence>
<feature type="transmembrane region" description="Helical" evidence="10">
    <location>
        <begin position="84"/>
        <end position="103"/>
    </location>
</feature>
<feature type="transmembrane region" description="Helical" evidence="10">
    <location>
        <begin position="357"/>
        <end position="378"/>
    </location>
</feature>
<evidence type="ECO:0000256" key="9">
    <source>
        <dbReference type="ARBA" id="ARBA00023201"/>
    </source>
</evidence>
<feature type="coiled-coil region" evidence="11">
    <location>
        <begin position="463"/>
        <end position="497"/>
    </location>
</feature>
<protein>
    <submittedName>
        <fullName evidence="13">Na+/H+ antiporter</fullName>
    </submittedName>
</protein>
<keyword evidence="11" id="KW-0175">Coiled coil</keyword>
<feature type="transmembrane region" description="Helical" evidence="10">
    <location>
        <begin position="390"/>
        <end position="413"/>
    </location>
</feature>
<name>A0A653IFK4_9BACL</name>
<proteinExistence type="inferred from homology"/>
<feature type="transmembrane region" description="Helical" evidence="10">
    <location>
        <begin position="109"/>
        <end position="130"/>
    </location>
</feature>
<keyword evidence="2 10" id="KW-0813">Transport</keyword>
<evidence type="ECO:0000256" key="6">
    <source>
        <dbReference type="ARBA" id="ARBA00023053"/>
    </source>
</evidence>
<evidence type="ECO:0000259" key="12">
    <source>
        <dbReference type="Pfam" id="PF00999"/>
    </source>
</evidence>
<dbReference type="Pfam" id="PF00999">
    <property type="entry name" value="Na_H_Exchanger"/>
    <property type="match status" value="1"/>
</dbReference>
<dbReference type="EMBL" id="CABWKQ010000027">
    <property type="protein sequence ID" value="VWX37656.1"/>
    <property type="molecule type" value="Genomic_DNA"/>
</dbReference>
<dbReference type="PANTHER" id="PTHR10110">
    <property type="entry name" value="SODIUM/HYDROGEN EXCHANGER"/>
    <property type="match status" value="1"/>
</dbReference>
<dbReference type="GO" id="GO:0005886">
    <property type="term" value="C:plasma membrane"/>
    <property type="evidence" value="ECO:0007669"/>
    <property type="project" value="UniProtKB-SubCell"/>
</dbReference>
<dbReference type="GO" id="GO:0015385">
    <property type="term" value="F:sodium:proton antiporter activity"/>
    <property type="evidence" value="ECO:0007669"/>
    <property type="project" value="InterPro"/>
</dbReference>
<evidence type="ECO:0000256" key="2">
    <source>
        <dbReference type="ARBA" id="ARBA00022448"/>
    </source>
</evidence>
<dbReference type="InterPro" id="IPR006153">
    <property type="entry name" value="Cation/H_exchanger_TM"/>
</dbReference>
<dbReference type="GO" id="GO:0051453">
    <property type="term" value="P:regulation of intracellular pH"/>
    <property type="evidence" value="ECO:0007669"/>
    <property type="project" value="TreeGrafter"/>
</dbReference>
<dbReference type="RefSeq" id="WP_159173636.1">
    <property type="nucleotide sequence ID" value="NZ_LR732312.1"/>
</dbReference>
<feature type="domain" description="Cation/H+ exchanger transmembrane" evidence="12">
    <location>
        <begin position="11"/>
        <end position="412"/>
    </location>
</feature>
<keyword evidence="7 10" id="KW-0406">Ion transport</keyword>
<keyword evidence="3 10" id="KW-1003">Cell membrane</keyword>
<dbReference type="GO" id="GO:0015386">
    <property type="term" value="F:potassium:proton antiporter activity"/>
    <property type="evidence" value="ECO:0007669"/>
    <property type="project" value="TreeGrafter"/>
</dbReference>
<comment type="function">
    <text evidence="10">Na(+)/H(+) antiporter that extrudes sodium in exchange for external protons.</text>
</comment>
<feature type="transmembrane region" description="Helical" evidence="10">
    <location>
        <begin position="183"/>
        <end position="204"/>
    </location>
</feature>
<keyword evidence="9 10" id="KW-0739">Sodium transport</keyword>
<organism evidence="13 14">
    <name type="scientific">Exiguobacterium oxidotolerans</name>
    <dbReference type="NCBI Taxonomy" id="223958"/>
    <lineage>
        <taxon>Bacteria</taxon>
        <taxon>Bacillati</taxon>
        <taxon>Bacillota</taxon>
        <taxon>Bacilli</taxon>
        <taxon>Bacillales</taxon>
        <taxon>Bacillales Family XII. Incertae Sedis</taxon>
        <taxon>Exiguobacterium</taxon>
    </lineage>
</organism>
<dbReference type="AlphaFoldDB" id="A0A653IFK4"/>
<dbReference type="Gene3D" id="6.10.140.1330">
    <property type="match status" value="1"/>
</dbReference>
<dbReference type="InterPro" id="IPR004705">
    <property type="entry name" value="Cation/H_exchanger_CPA1_bac"/>
</dbReference>